<sequence>METLAEILCSKQNDEMIALNNQYESEYGVTLKSAIIEATKGRIRDLLTSVVDDQREKPIDVDNSKAQEDARRLLSRHDDEGRHIDQYVLYRLLSTCNKQQLIRTFKNYERMCNMDVESAIQKDCEGGERIVYLSLVQCTTNKPRFFAMRLNEALKTLKANTNELVRILISRSEIDLKLIQQEYYKLFGKDLTEEVASKTDGPHRSTLTAIVRGNYRGF</sequence>
<dbReference type="PROSITE" id="PS51897">
    <property type="entry name" value="ANNEXIN_2"/>
    <property type="match status" value="2"/>
</dbReference>
<keyword evidence="3" id="KW-0041">Annexin</keyword>
<dbReference type="InterPro" id="IPR037104">
    <property type="entry name" value="Annexin_sf"/>
</dbReference>
<comment type="similarity">
    <text evidence="1">Belongs to the annexin family.</text>
</comment>
<dbReference type="PANTHER" id="PTHR10502">
    <property type="entry name" value="ANNEXIN"/>
    <property type="match status" value="1"/>
</dbReference>
<gene>
    <name evidence="4" type="ORF">AB6A40_004904</name>
</gene>
<dbReference type="SUPFAM" id="SSF47874">
    <property type="entry name" value="Annexin"/>
    <property type="match status" value="1"/>
</dbReference>
<accession>A0ABD6EPL2</accession>
<comment type="caution">
    <text evidence="4">The sequence shown here is derived from an EMBL/GenBank/DDBJ whole genome shotgun (WGS) entry which is preliminary data.</text>
</comment>
<dbReference type="Proteomes" id="UP001608902">
    <property type="component" value="Unassembled WGS sequence"/>
</dbReference>
<protein>
    <recommendedName>
        <fullName evidence="6">Annexin</fullName>
    </recommendedName>
</protein>
<evidence type="ECO:0000256" key="2">
    <source>
        <dbReference type="ARBA" id="ARBA00022737"/>
    </source>
</evidence>
<proteinExistence type="inferred from homology"/>
<dbReference type="PANTHER" id="PTHR10502:SF177">
    <property type="entry name" value="ANNEXIN B10"/>
    <property type="match status" value="1"/>
</dbReference>
<name>A0ABD6EPL2_9BILA</name>
<evidence type="ECO:0000313" key="4">
    <source>
        <dbReference type="EMBL" id="MFH4978195.1"/>
    </source>
</evidence>
<evidence type="ECO:0000256" key="3">
    <source>
        <dbReference type="ARBA" id="ARBA00023216"/>
    </source>
</evidence>
<dbReference type="SMART" id="SM00335">
    <property type="entry name" value="ANX"/>
    <property type="match status" value="2"/>
</dbReference>
<dbReference type="Pfam" id="PF00191">
    <property type="entry name" value="Annexin"/>
    <property type="match status" value="3"/>
</dbReference>
<organism evidence="4 5">
    <name type="scientific">Gnathostoma spinigerum</name>
    <dbReference type="NCBI Taxonomy" id="75299"/>
    <lineage>
        <taxon>Eukaryota</taxon>
        <taxon>Metazoa</taxon>
        <taxon>Ecdysozoa</taxon>
        <taxon>Nematoda</taxon>
        <taxon>Chromadorea</taxon>
        <taxon>Rhabditida</taxon>
        <taxon>Spirurina</taxon>
        <taxon>Gnathostomatomorpha</taxon>
        <taxon>Gnathostomatoidea</taxon>
        <taxon>Gnathostomatidae</taxon>
        <taxon>Gnathostoma</taxon>
    </lineage>
</organism>
<dbReference type="Gene3D" id="1.10.220.10">
    <property type="entry name" value="Annexin"/>
    <property type="match status" value="3"/>
</dbReference>
<evidence type="ECO:0000256" key="1">
    <source>
        <dbReference type="ARBA" id="ARBA00007831"/>
    </source>
</evidence>
<keyword evidence="5" id="KW-1185">Reference proteome</keyword>
<evidence type="ECO:0000313" key="5">
    <source>
        <dbReference type="Proteomes" id="UP001608902"/>
    </source>
</evidence>
<keyword evidence="2" id="KW-0677">Repeat</keyword>
<dbReference type="InterPro" id="IPR018502">
    <property type="entry name" value="Annexin_repeat"/>
</dbReference>
<reference evidence="4 5" key="1">
    <citation type="submission" date="2024-08" db="EMBL/GenBank/DDBJ databases">
        <title>Gnathostoma spinigerum genome.</title>
        <authorList>
            <person name="Gonzalez-Bertolin B."/>
            <person name="Monzon S."/>
            <person name="Zaballos A."/>
            <person name="Jimenez P."/>
            <person name="Dekumyoy P."/>
            <person name="Varona S."/>
            <person name="Cuesta I."/>
            <person name="Sumanam S."/>
            <person name="Adisakwattana P."/>
            <person name="Gasser R.B."/>
            <person name="Hernandez-Gonzalez A."/>
            <person name="Young N.D."/>
            <person name="Perteguer M.J."/>
        </authorList>
    </citation>
    <scope>NUCLEOTIDE SEQUENCE [LARGE SCALE GENOMIC DNA]</scope>
    <source>
        <strain evidence="4">AL3</strain>
        <tissue evidence="4">Liver</tissue>
    </source>
</reference>
<evidence type="ECO:0008006" key="6">
    <source>
        <dbReference type="Google" id="ProtNLM"/>
    </source>
</evidence>
<dbReference type="AlphaFoldDB" id="A0ABD6EPL2"/>
<dbReference type="EMBL" id="JBGFUD010002963">
    <property type="protein sequence ID" value="MFH4978195.1"/>
    <property type="molecule type" value="Genomic_DNA"/>
</dbReference>